<dbReference type="Pfam" id="PF02298">
    <property type="entry name" value="Cu_bind_like"/>
    <property type="match status" value="1"/>
</dbReference>
<dbReference type="InterPro" id="IPR008972">
    <property type="entry name" value="Cupredoxin"/>
</dbReference>
<gene>
    <name evidence="3" type="ORF">ZIOFF_066516</name>
</gene>
<keyword evidence="4" id="KW-1185">Reference proteome</keyword>
<sequence>MAQGSGSAGGATRALGLGTLLCLLLLLAHTADAATYTVGDSGGWTFNMASWTRGKRFRAGDVLGTASLTSLLEDNHMCICMYIYEMCVLRAVFRYSRSVHNVVPVSAAGYNGCSAPRGSRTYNSGNDRITLARGRNYFICSIAGHCQSGMKIAVVAA</sequence>
<dbReference type="Gene3D" id="2.60.40.420">
    <property type="entry name" value="Cupredoxins - blue copper proteins"/>
    <property type="match status" value="1"/>
</dbReference>
<name>A0A8J5F3J3_ZINOF</name>
<dbReference type="SUPFAM" id="SSF49503">
    <property type="entry name" value="Cupredoxins"/>
    <property type="match status" value="1"/>
</dbReference>
<evidence type="ECO:0000313" key="3">
    <source>
        <dbReference type="EMBL" id="KAG6477263.1"/>
    </source>
</evidence>
<dbReference type="InterPro" id="IPR041844">
    <property type="entry name" value="Plantacyanin"/>
</dbReference>
<organism evidence="3 4">
    <name type="scientific">Zingiber officinale</name>
    <name type="common">Ginger</name>
    <name type="synonym">Amomum zingiber</name>
    <dbReference type="NCBI Taxonomy" id="94328"/>
    <lineage>
        <taxon>Eukaryota</taxon>
        <taxon>Viridiplantae</taxon>
        <taxon>Streptophyta</taxon>
        <taxon>Embryophyta</taxon>
        <taxon>Tracheophyta</taxon>
        <taxon>Spermatophyta</taxon>
        <taxon>Magnoliopsida</taxon>
        <taxon>Liliopsida</taxon>
        <taxon>Zingiberales</taxon>
        <taxon>Zingiberaceae</taxon>
        <taxon>Zingiber</taxon>
    </lineage>
</organism>
<dbReference type="PANTHER" id="PTHR33021:SF9">
    <property type="entry name" value="PUTATIVE, EXPRESSED-RELATED"/>
    <property type="match status" value="1"/>
</dbReference>
<dbReference type="Proteomes" id="UP000734854">
    <property type="component" value="Unassembled WGS sequence"/>
</dbReference>
<feature type="signal peptide" evidence="1">
    <location>
        <begin position="1"/>
        <end position="33"/>
    </location>
</feature>
<dbReference type="GO" id="GO:0009055">
    <property type="term" value="F:electron transfer activity"/>
    <property type="evidence" value="ECO:0007669"/>
    <property type="project" value="InterPro"/>
</dbReference>
<accession>A0A8J5F3J3</accession>
<dbReference type="AlphaFoldDB" id="A0A8J5F3J3"/>
<evidence type="ECO:0000259" key="2">
    <source>
        <dbReference type="PROSITE" id="PS51485"/>
    </source>
</evidence>
<feature type="chain" id="PRO_5035243808" description="Phytocyanin domain-containing protein" evidence="1">
    <location>
        <begin position="34"/>
        <end position="157"/>
    </location>
</feature>
<evidence type="ECO:0000313" key="4">
    <source>
        <dbReference type="Proteomes" id="UP000734854"/>
    </source>
</evidence>
<dbReference type="CDD" id="cd11013">
    <property type="entry name" value="Plantacyanin"/>
    <property type="match status" value="1"/>
</dbReference>
<dbReference type="InterPro" id="IPR039391">
    <property type="entry name" value="Phytocyanin-like"/>
</dbReference>
<dbReference type="EMBL" id="JACMSC010000018">
    <property type="protein sequence ID" value="KAG6477263.1"/>
    <property type="molecule type" value="Genomic_DNA"/>
</dbReference>
<feature type="domain" description="Phytocyanin" evidence="2">
    <location>
        <begin position="34"/>
        <end position="157"/>
    </location>
</feature>
<dbReference type="GO" id="GO:0005886">
    <property type="term" value="C:plasma membrane"/>
    <property type="evidence" value="ECO:0007669"/>
    <property type="project" value="TreeGrafter"/>
</dbReference>
<evidence type="ECO:0000256" key="1">
    <source>
        <dbReference type="SAM" id="SignalP"/>
    </source>
</evidence>
<keyword evidence="1" id="KW-0732">Signal</keyword>
<dbReference type="PROSITE" id="PS51485">
    <property type="entry name" value="PHYTOCYANIN"/>
    <property type="match status" value="1"/>
</dbReference>
<proteinExistence type="predicted"/>
<comment type="caution">
    <text evidence="3">The sequence shown here is derived from an EMBL/GenBank/DDBJ whole genome shotgun (WGS) entry which is preliminary data.</text>
</comment>
<reference evidence="3 4" key="1">
    <citation type="submission" date="2020-08" db="EMBL/GenBank/DDBJ databases">
        <title>Plant Genome Project.</title>
        <authorList>
            <person name="Zhang R.-G."/>
        </authorList>
    </citation>
    <scope>NUCLEOTIDE SEQUENCE [LARGE SCALE GENOMIC DNA]</scope>
    <source>
        <tissue evidence="3">Rhizome</tissue>
    </source>
</reference>
<dbReference type="InterPro" id="IPR003245">
    <property type="entry name" value="Phytocyanin_dom"/>
</dbReference>
<dbReference type="PANTHER" id="PTHR33021">
    <property type="entry name" value="BLUE COPPER PROTEIN"/>
    <property type="match status" value="1"/>
</dbReference>
<protein>
    <recommendedName>
        <fullName evidence="2">Phytocyanin domain-containing protein</fullName>
    </recommendedName>
</protein>